<sequence length="389" mass="42971">MAGHAAIAKDGVRLAKHKTLESFSSKNRDVKRLQHDQLIMQSRFGPVLSSGPTDRYLYFFEAFVQRNVFVPNMSSYNIDIQTLFGTTSGQFLRQAVVSLGALQASRLMHGETGDGWLMHMVHGTANALQAAGPQACKSGLGRSFFLQARIFEASRALLLGESTFLSDPGWEGLTETDQAADGSSNRSCLDVMLSIIVQCSRLRAQAFQLLQRIGVPQASPQIPPHAPDIAKEGFRLRQVLDIWRIENLFPLPRASHHPYSSPGLDVSPEVLLSNVFFAAISIYLSGIFDYEIVHWQRWRIPVPTITEPEIQEHLGDILYLTNVGLHGTSLSPLLFLFPLRIAGARCSVTSQMDCVQLLLALISRDFAVAGVFSSELDRVWQGKPQVGGL</sequence>
<organism evidence="1 2">
    <name type="scientific">Apiospora arundinis</name>
    <dbReference type="NCBI Taxonomy" id="335852"/>
    <lineage>
        <taxon>Eukaryota</taxon>
        <taxon>Fungi</taxon>
        <taxon>Dikarya</taxon>
        <taxon>Ascomycota</taxon>
        <taxon>Pezizomycotina</taxon>
        <taxon>Sordariomycetes</taxon>
        <taxon>Xylariomycetidae</taxon>
        <taxon>Amphisphaeriales</taxon>
        <taxon>Apiosporaceae</taxon>
        <taxon>Apiospora</taxon>
    </lineage>
</organism>
<dbReference type="PANTHER" id="PTHR38111:SF2">
    <property type="entry name" value="FINGER DOMAIN PROTEIN, PUTATIVE (AFU_ORTHOLOGUE AFUA_1G01560)-RELATED"/>
    <property type="match status" value="1"/>
</dbReference>
<dbReference type="PANTHER" id="PTHR38111">
    <property type="entry name" value="ZN(2)-C6 FUNGAL-TYPE DOMAIN-CONTAINING PROTEIN-RELATED"/>
    <property type="match status" value="1"/>
</dbReference>
<evidence type="ECO:0000313" key="2">
    <source>
        <dbReference type="Proteomes" id="UP001390339"/>
    </source>
</evidence>
<dbReference type="EMBL" id="JAPCWZ010000006">
    <property type="protein sequence ID" value="KAK8859712.1"/>
    <property type="molecule type" value="Genomic_DNA"/>
</dbReference>
<evidence type="ECO:0000313" key="1">
    <source>
        <dbReference type="EMBL" id="KAK8859712.1"/>
    </source>
</evidence>
<name>A0ABR2I9Q0_9PEZI</name>
<keyword evidence="2" id="KW-1185">Reference proteome</keyword>
<reference evidence="1 2" key="1">
    <citation type="journal article" date="2024" name="IMA Fungus">
        <title>Apiospora arundinis, a panoply of carbohydrate-active enzymes and secondary metabolites.</title>
        <authorList>
            <person name="Sorensen T."/>
            <person name="Petersen C."/>
            <person name="Muurmann A.T."/>
            <person name="Christiansen J.V."/>
            <person name="Brundto M.L."/>
            <person name="Overgaard C.K."/>
            <person name="Boysen A.T."/>
            <person name="Wollenberg R.D."/>
            <person name="Larsen T.O."/>
            <person name="Sorensen J.L."/>
            <person name="Nielsen K.L."/>
            <person name="Sondergaard T.E."/>
        </authorList>
    </citation>
    <scope>NUCLEOTIDE SEQUENCE [LARGE SCALE GENOMIC DNA]</scope>
    <source>
        <strain evidence="1 2">AAU 773</strain>
    </source>
</reference>
<comment type="caution">
    <text evidence="1">The sequence shown here is derived from an EMBL/GenBank/DDBJ whole genome shotgun (WGS) entry which is preliminary data.</text>
</comment>
<dbReference type="Proteomes" id="UP001390339">
    <property type="component" value="Unassembled WGS sequence"/>
</dbReference>
<dbReference type="InterPro" id="IPR053178">
    <property type="entry name" value="Osmoadaptation_assoc"/>
</dbReference>
<proteinExistence type="predicted"/>
<accession>A0ABR2I9Q0</accession>
<protein>
    <submittedName>
        <fullName evidence="1">C6 finger domain protein</fullName>
    </submittedName>
</protein>
<gene>
    <name evidence="1" type="ORF">PGQ11_010446</name>
</gene>